<comment type="caution">
    <text evidence="1">The sequence shown here is derived from an EMBL/GenBank/DDBJ whole genome shotgun (WGS) entry which is preliminary data.</text>
</comment>
<protein>
    <submittedName>
        <fullName evidence="1">6070_t:CDS:1</fullName>
    </submittedName>
</protein>
<dbReference type="Proteomes" id="UP000789366">
    <property type="component" value="Unassembled WGS sequence"/>
</dbReference>
<reference evidence="1" key="1">
    <citation type="submission" date="2021-06" db="EMBL/GenBank/DDBJ databases">
        <authorList>
            <person name="Kallberg Y."/>
            <person name="Tangrot J."/>
            <person name="Rosling A."/>
        </authorList>
    </citation>
    <scope>NUCLEOTIDE SEQUENCE</scope>
    <source>
        <strain evidence="1">28 12/20/2015</strain>
    </source>
</reference>
<keyword evidence="2" id="KW-1185">Reference proteome</keyword>
<evidence type="ECO:0000313" key="2">
    <source>
        <dbReference type="Proteomes" id="UP000789366"/>
    </source>
</evidence>
<organism evidence="1 2">
    <name type="scientific">Cetraspora pellucida</name>
    <dbReference type="NCBI Taxonomy" id="1433469"/>
    <lineage>
        <taxon>Eukaryota</taxon>
        <taxon>Fungi</taxon>
        <taxon>Fungi incertae sedis</taxon>
        <taxon>Mucoromycota</taxon>
        <taxon>Glomeromycotina</taxon>
        <taxon>Glomeromycetes</taxon>
        <taxon>Diversisporales</taxon>
        <taxon>Gigasporaceae</taxon>
        <taxon>Cetraspora</taxon>
    </lineage>
</organism>
<gene>
    <name evidence="1" type="ORF">SPELUC_LOCUS2847</name>
</gene>
<dbReference type="EMBL" id="CAJVPW010002036">
    <property type="protein sequence ID" value="CAG8497429.1"/>
    <property type="molecule type" value="Genomic_DNA"/>
</dbReference>
<proteinExistence type="predicted"/>
<evidence type="ECO:0000313" key="1">
    <source>
        <dbReference type="EMBL" id="CAG8497429.1"/>
    </source>
</evidence>
<feature type="non-terminal residue" evidence="1">
    <location>
        <position position="402"/>
    </location>
</feature>
<accession>A0ACA9KWF1</accession>
<sequence>MSTIEFSSKTSSQKNNINEVDTLIVIDLYFKAYSQKLEFTVIKKRVEHRDDVTTFVDIHNYDLHPKICKYSAKFWIIGDDALNNIEFYTKNGNLSITIQHQLLKAKYSGKTFLDTDLANAIQHFKIKSKDLKSDVSQLLTFLTEKIISVRNEMFPAIDQVLSKYLTLYILSVEYIEMAQCLYFSAMLSNLEAFDLSNEKESVNDKFIEDLYDMRQILLELMVAKVSQDNIREIWQINDKRPGNNKKTHFIIIIDSVSYLCTCMFNISQVNTYFSGYCTLQLFLDNTSITIGWVSYYNDSITLVLDGKKDVVSQSNVVFLAVQCDNNEMAQWLKSFIDQKKQFLKNNKKTNHSEQENLAVANPLVTKCKSRPEAKRYKFSAEKARWHPYACHTCGQTGHNSAR</sequence>
<name>A0ACA9KWF1_9GLOM</name>